<dbReference type="GO" id="GO:0003725">
    <property type="term" value="F:double-stranded RNA binding"/>
    <property type="evidence" value="ECO:0007669"/>
    <property type="project" value="TreeGrafter"/>
</dbReference>
<keyword evidence="9" id="KW-0963">Cytoplasm</keyword>
<evidence type="ECO:0000259" key="10">
    <source>
        <dbReference type="PROSITE" id="PS50137"/>
    </source>
</evidence>
<dbReference type="RefSeq" id="WP_036702510.1">
    <property type="nucleotide sequence ID" value="NZ_FNNA01000001.1"/>
</dbReference>
<sequence>MAGPRPSAELVAFQRRLGHQFADPALLIRALTHSSLSSPTRPDNQRLEFLGDRVLGLTIAEALFHHDRGATEGQLAPRLNALVRGETCAEIAREIGLGEVMKLGRSEMLTGGRRKEAVLGDAMEAVLAAVYVDAGFDAARALILRLWGDRIEGAEAASHNPKTVLQEWAQAKGMTPPRYEITDRSGPDHAPQFRITVTLDDGRSAEAAGTGTKRSIEQLAAQAMLDALDGGA</sequence>
<evidence type="ECO:0000256" key="9">
    <source>
        <dbReference type="HAMAP-Rule" id="MF_00104"/>
    </source>
</evidence>
<keyword evidence="9" id="KW-0819">tRNA processing</keyword>
<comment type="subcellular location">
    <subcellularLocation>
        <location evidence="9">Cytoplasm</location>
    </subcellularLocation>
</comment>
<dbReference type="Gene3D" id="3.30.160.20">
    <property type="match status" value="1"/>
</dbReference>
<evidence type="ECO:0000256" key="7">
    <source>
        <dbReference type="ARBA" id="ARBA00022801"/>
    </source>
</evidence>
<dbReference type="EC" id="3.1.26.3" evidence="9"/>
<name>A0A099GBY4_9RHOB</name>
<evidence type="ECO:0000256" key="3">
    <source>
        <dbReference type="ARBA" id="ARBA00022552"/>
    </source>
</evidence>
<feature type="binding site" evidence="9">
    <location>
        <position position="124"/>
    </location>
    <ligand>
        <name>Mg(2+)</name>
        <dbReference type="ChEBI" id="CHEBI:18420"/>
    </ligand>
</feature>
<dbReference type="InterPro" id="IPR014720">
    <property type="entry name" value="dsRBD_dom"/>
</dbReference>
<comment type="catalytic activity">
    <reaction evidence="1 9">
        <text>Endonucleolytic cleavage to 5'-phosphomonoester.</text>
        <dbReference type="EC" id="3.1.26.3"/>
    </reaction>
</comment>
<comment type="similarity">
    <text evidence="2">Belongs to the ribonuclease III family.</text>
</comment>
<accession>A0A099GBY4</accession>
<feature type="active site" evidence="9">
    <location>
        <position position="124"/>
    </location>
</feature>
<dbReference type="CDD" id="cd00593">
    <property type="entry name" value="RIBOc"/>
    <property type="match status" value="1"/>
</dbReference>
<dbReference type="Gene3D" id="1.10.1520.10">
    <property type="entry name" value="Ribonuclease III domain"/>
    <property type="match status" value="1"/>
</dbReference>
<dbReference type="GO" id="GO:0004525">
    <property type="term" value="F:ribonuclease III activity"/>
    <property type="evidence" value="ECO:0007669"/>
    <property type="project" value="UniProtKB-UniRule"/>
</dbReference>
<keyword evidence="9" id="KW-0699">rRNA-binding</keyword>
<dbReference type="PROSITE" id="PS00517">
    <property type="entry name" value="RNASE_3_1"/>
    <property type="match status" value="1"/>
</dbReference>
<evidence type="ECO:0000256" key="4">
    <source>
        <dbReference type="ARBA" id="ARBA00022664"/>
    </source>
</evidence>
<comment type="cofactor">
    <cofactor evidence="9">
        <name>Mg(2+)</name>
        <dbReference type="ChEBI" id="CHEBI:18420"/>
    </cofactor>
</comment>
<evidence type="ECO:0000259" key="11">
    <source>
        <dbReference type="PROSITE" id="PS50142"/>
    </source>
</evidence>
<keyword evidence="7 9" id="KW-0378">Hydrolase</keyword>
<dbReference type="GO" id="GO:0005737">
    <property type="term" value="C:cytoplasm"/>
    <property type="evidence" value="ECO:0007669"/>
    <property type="project" value="UniProtKB-SubCell"/>
</dbReference>
<keyword evidence="3 9" id="KW-0698">rRNA processing</keyword>
<keyword evidence="8 9" id="KW-0694">RNA-binding</keyword>
<comment type="function">
    <text evidence="9">Digests double-stranded RNA. Involved in the processing of primary rRNA transcript to yield the immediate precursors to the large and small rRNAs (23S and 16S). Processes some mRNAs, and tRNAs when they are encoded in the rRNA operon. Processes pre-crRNA and tracrRNA of type II CRISPR loci if present in the organism.</text>
</comment>
<dbReference type="InterPro" id="IPR011907">
    <property type="entry name" value="RNase_III"/>
</dbReference>
<keyword evidence="13" id="KW-1185">Reference proteome</keyword>
<dbReference type="PROSITE" id="PS50137">
    <property type="entry name" value="DS_RBD"/>
    <property type="match status" value="1"/>
</dbReference>
<keyword evidence="9" id="KW-0460">Magnesium</keyword>
<dbReference type="SUPFAM" id="SSF69065">
    <property type="entry name" value="RNase III domain-like"/>
    <property type="match status" value="1"/>
</dbReference>
<dbReference type="OrthoDB" id="9805026at2"/>
<dbReference type="InterPro" id="IPR036389">
    <property type="entry name" value="RNase_III_sf"/>
</dbReference>
<dbReference type="GO" id="GO:0019843">
    <property type="term" value="F:rRNA binding"/>
    <property type="evidence" value="ECO:0007669"/>
    <property type="project" value="UniProtKB-KW"/>
</dbReference>
<evidence type="ECO:0000256" key="6">
    <source>
        <dbReference type="ARBA" id="ARBA00022759"/>
    </source>
</evidence>
<evidence type="ECO:0000256" key="5">
    <source>
        <dbReference type="ARBA" id="ARBA00022722"/>
    </source>
</evidence>
<dbReference type="GO" id="GO:0006397">
    <property type="term" value="P:mRNA processing"/>
    <property type="evidence" value="ECO:0007669"/>
    <property type="project" value="UniProtKB-UniRule"/>
</dbReference>
<keyword evidence="5 9" id="KW-0540">Nuclease</keyword>
<dbReference type="STRING" id="1545044.SAMN05444276_1011156"/>
<feature type="domain" description="DRBM" evidence="10">
    <location>
        <begin position="160"/>
        <end position="230"/>
    </location>
</feature>
<dbReference type="AlphaFoldDB" id="A0A099GBY4"/>
<dbReference type="PANTHER" id="PTHR11207:SF0">
    <property type="entry name" value="RIBONUCLEASE 3"/>
    <property type="match status" value="1"/>
</dbReference>
<keyword evidence="6 9" id="KW-0255">Endonuclease</keyword>
<dbReference type="FunFam" id="1.10.1520.10:FF:000001">
    <property type="entry name" value="Ribonuclease 3"/>
    <property type="match status" value="1"/>
</dbReference>
<dbReference type="GO" id="GO:0046872">
    <property type="term" value="F:metal ion binding"/>
    <property type="evidence" value="ECO:0007669"/>
    <property type="project" value="UniProtKB-KW"/>
</dbReference>
<comment type="subunit">
    <text evidence="9">Homodimer.</text>
</comment>
<gene>
    <name evidence="9" type="primary">rnc</name>
    <name evidence="12" type="ORF">SAMN05444276_1011156</name>
</gene>
<keyword evidence="4 9" id="KW-0507">mRNA processing</keyword>
<protein>
    <recommendedName>
        <fullName evidence="9">Ribonuclease 3</fullName>
        <ecNumber evidence="9">3.1.26.3</ecNumber>
    </recommendedName>
    <alternativeName>
        <fullName evidence="9">Ribonuclease III</fullName>
        <shortName evidence="9">RNase III</shortName>
    </alternativeName>
</protein>
<dbReference type="PANTHER" id="PTHR11207">
    <property type="entry name" value="RIBONUCLEASE III"/>
    <property type="match status" value="1"/>
</dbReference>
<dbReference type="Proteomes" id="UP000182944">
    <property type="component" value="Unassembled WGS sequence"/>
</dbReference>
<dbReference type="SUPFAM" id="SSF54768">
    <property type="entry name" value="dsRNA-binding domain-like"/>
    <property type="match status" value="1"/>
</dbReference>
<dbReference type="SMART" id="SM00358">
    <property type="entry name" value="DSRM"/>
    <property type="match status" value="1"/>
</dbReference>
<dbReference type="GO" id="GO:0010468">
    <property type="term" value="P:regulation of gene expression"/>
    <property type="evidence" value="ECO:0007669"/>
    <property type="project" value="TreeGrafter"/>
</dbReference>
<reference evidence="13" key="1">
    <citation type="submission" date="2016-10" db="EMBL/GenBank/DDBJ databases">
        <authorList>
            <person name="Varghese N."/>
            <person name="Submissions S."/>
        </authorList>
    </citation>
    <scope>NUCLEOTIDE SEQUENCE [LARGE SCALE GENOMIC DNA]</scope>
    <source>
        <strain evidence="13">DSM 29303</strain>
    </source>
</reference>
<keyword evidence="9" id="KW-0479">Metal-binding</keyword>
<dbReference type="Pfam" id="PF14622">
    <property type="entry name" value="Ribonucleas_3_3"/>
    <property type="match status" value="1"/>
</dbReference>
<dbReference type="InterPro" id="IPR000999">
    <property type="entry name" value="RNase_III_dom"/>
</dbReference>
<evidence type="ECO:0000256" key="2">
    <source>
        <dbReference type="ARBA" id="ARBA00010183"/>
    </source>
</evidence>
<dbReference type="HAMAP" id="MF_00104">
    <property type="entry name" value="RNase_III"/>
    <property type="match status" value="1"/>
</dbReference>
<dbReference type="Pfam" id="PF00035">
    <property type="entry name" value="dsrm"/>
    <property type="match status" value="1"/>
</dbReference>
<evidence type="ECO:0000313" key="13">
    <source>
        <dbReference type="Proteomes" id="UP000182944"/>
    </source>
</evidence>
<feature type="binding site" evidence="9">
    <location>
        <position position="121"/>
    </location>
    <ligand>
        <name>Mg(2+)</name>
        <dbReference type="ChEBI" id="CHEBI:18420"/>
    </ligand>
</feature>
<feature type="active site" evidence="9">
    <location>
        <position position="52"/>
    </location>
</feature>
<dbReference type="SMART" id="SM00535">
    <property type="entry name" value="RIBOc"/>
    <property type="match status" value="1"/>
</dbReference>
<dbReference type="NCBIfam" id="TIGR02191">
    <property type="entry name" value="RNaseIII"/>
    <property type="match status" value="1"/>
</dbReference>
<evidence type="ECO:0000313" key="12">
    <source>
        <dbReference type="EMBL" id="SDW50241.1"/>
    </source>
</evidence>
<feature type="domain" description="RNase III" evidence="11">
    <location>
        <begin position="10"/>
        <end position="135"/>
    </location>
</feature>
<proteinExistence type="inferred from homology"/>
<organism evidence="12 13">
    <name type="scientific">Paracoccus sanguinis</name>
    <dbReference type="NCBI Taxonomy" id="1545044"/>
    <lineage>
        <taxon>Bacteria</taxon>
        <taxon>Pseudomonadati</taxon>
        <taxon>Pseudomonadota</taxon>
        <taxon>Alphaproteobacteria</taxon>
        <taxon>Rhodobacterales</taxon>
        <taxon>Paracoccaceae</taxon>
        <taxon>Paracoccus</taxon>
    </lineage>
</organism>
<dbReference type="EMBL" id="FNNA01000001">
    <property type="protein sequence ID" value="SDW50241.1"/>
    <property type="molecule type" value="Genomic_DNA"/>
</dbReference>
<dbReference type="GO" id="GO:0008033">
    <property type="term" value="P:tRNA processing"/>
    <property type="evidence" value="ECO:0007669"/>
    <property type="project" value="UniProtKB-KW"/>
</dbReference>
<evidence type="ECO:0000256" key="1">
    <source>
        <dbReference type="ARBA" id="ARBA00000109"/>
    </source>
</evidence>
<dbReference type="CDD" id="cd10845">
    <property type="entry name" value="DSRM_RNAse_III_family"/>
    <property type="match status" value="1"/>
</dbReference>
<accession>A0A099G471</accession>
<dbReference type="GO" id="GO:0006364">
    <property type="term" value="P:rRNA processing"/>
    <property type="evidence" value="ECO:0007669"/>
    <property type="project" value="UniProtKB-UniRule"/>
</dbReference>
<dbReference type="PROSITE" id="PS50142">
    <property type="entry name" value="RNASE_3_2"/>
    <property type="match status" value="1"/>
</dbReference>
<evidence type="ECO:0000256" key="8">
    <source>
        <dbReference type="ARBA" id="ARBA00022884"/>
    </source>
</evidence>
<feature type="binding site" evidence="9">
    <location>
        <position position="48"/>
    </location>
    <ligand>
        <name>Mg(2+)</name>
        <dbReference type="ChEBI" id="CHEBI:18420"/>
    </ligand>
</feature>